<dbReference type="GO" id="GO:1905786">
    <property type="term" value="P:positive regulation of anaphase-promoting complex-dependent catabolic process"/>
    <property type="evidence" value="ECO:0007669"/>
    <property type="project" value="TreeGrafter"/>
</dbReference>
<sequence>MVSRASKIYQNTVAEACGLEVGERILQFQPAAPERQNSTTSAMSNSSSTISNSVVQSRLKKLPTCPQKVLDAPGFVDDFYLNLISWSSANVLAIALSNCVYCWNADTGDVDQFTECRTVICSVRWSQDGFYLSIGLEDGSIEIWDLETRQRLRTMQGHDSRVAVTCWNNHILSSGARSGQIFHHDVRIQDHKMAELCGHTAEVCGLEWGSDGLQLASGGNDNVVNIWDARSTTPQFTKTAHNAAVKALAWCPSHSSLLATGGGSACCKIHFWNTVTGARVNTIDTESQVSSLSWGYSSGVGMEIAATHGFPNNDISVYAYPSKQKTGIVIDAHESRVLGSCLSPDGTTLATVAADENLKFWKIFDYVERRDEGLSGKEMNKVIR</sequence>
<proteinExistence type="inferred from homology"/>
<keyword evidence="2 7" id="KW-0853">WD repeat</keyword>
<dbReference type="GO" id="GO:1990757">
    <property type="term" value="F:ubiquitin ligase activator activity"/>
    <property type="evidence" value="ECO:0007669"/>
    <property type="project" value="TreeGrafter"/>
</dbReference>
<feature type="repeat" description="WD" evidence="7">
    <location>
        <begin position="196"/>
        <end position="237"/>
    </location>
</feature>
<keyword evidence="6" id="KW-0131">Cell cycle</keyword>
<dbReference type="STRING" id="13370.A0A448YNC1"/>
<dbReference type="Pfam" id="PF24807">
    <property type="entry name" value="WD40_CDC20-Fz"/>
    <property type="match status" value="1"/>
</dbReference>
<dbReference type="InterPro" id="IPR001680">
    <property type="entry name" value="WD40_rpt"/>
</dbReference>
<dbReference type="FunFam" id="2.130.10.10:FF:000098">
    <property type="entry name" value="WD repeat-containing protein slp1"/>
    <property type="match status" value="1"/>
</dbReference>
<dbReference type="PROSITE" id="PS50082">
    <property type="entry name" value="WD_REPEATS_2"/>
    <property type="match status" value="3"/>
</dbReference>
<gene>
    <name evidence="9" type="ORF">BRENAR_LOCUS3122</name>
</gene>
<dbReference type="SUPFAM" id="SSF50978">
    <property type="entry name" value="WD40 repeat-like"/>
    <property type="match status" value="1"/>
</dbReference>
<comment type="similarity">
    <text evidence="1">Belongs to the WD repeat CDC20/Fizzy family.</text>
</comment>
<evidence type="ECO:0000256" key="7">
    <source>
        <dbReference type="PROSITE-ProRule" id="PRU00221"/>
    </source>
</evidence>
<organism evidence="9 10">
    <name type="scientific">Brettanomyces naardenensis</name>
    <name type="common">Yeast</name>
    <dbReference type="NCBI Taxonomy" id="13370"/>
    <lineage>
        <taxon>Eukaryota</taxon>
        <taxon>Fungi</taxon>
        <taxon>Dikarya</taxon>
        <taxon>Ascomycota</taxon>
        <taxon>Saccharomycotina</taxon>
        <taxon>Pichiomycetes</taxon>
        <taxon>Pichiales</taxon>
        <taxon>Pichiaceae</taxon>
        <taxon>Brettanomyces</taxon>
    </lineage>
</organism>
<dbReference type="EMBL" id="CAACVR010000023">
    <property type="protein sequence ID" value="VEU22391.1"/>
    <property type="molecule type" value="Genomic_DNA"/>
</dbReference>
<feature type="domain" description="CDC20/Fizzy WD40" evidence="8">
    <location>
        <begin position="70"/>
        <end position="361"/>
    </location>
</feature>
<dbReference type="PANTHER" id="PTHR19918:SF8">
    <property type="entry name" value="FI02843P"/>
    <property type="match status" value="1"/>
</dbReference>
<evidence type="ECO:0000256" key="5">
    <source>
        <dbReference type="ARBA" id="ARBA00022776"/>
    </source>
</evidence>
<dbReference type="PROSITE" id="PS50294">
    <property type="entry name" value="WD_REPEATS_REGION"/>
    <property type="match status" value="2"/>
</dbReference>
<dbReference type="GO" id="GO:0005680">
    <property type="term" value="C:anaphase-promoting complex"/>
    <property type="evidence" value="ECO:0007669"/>
    <property type="project" value="TreeGrafter"/>
</dbReference>
<dbReference type="InterPro" id="IPR036322">
    <property type="entry name" value="WD40_repeat_dom_sf"/>
</dbReference>
<dbReference type="PANTHER" id="PTHR19918">
    <property type="entry name" value="CELL DIVISION CYCLE 20 CDC20 FIZZY -RELATED"/>
    <property type="match status" value="1"/>
</dbReference>
<evidence type="ECO:0000256" key="4">
    <source>
        <dbReference type="ARBA" id="ARBA00022737"/>
    </source>
</evidence>
<dbReference type="Proteomes" id="UP000290900">
    <property type="component" value="Unassembled WGS sequence"/>
</dbReference>
<evidence type="ECO:0000256" key="6">
    <source>
        <dbReference type="ARBA" id="ARBA00023306"/>
    </source>
</evidence>
<dbReference type="InterPro" id="IPR033010">
    <property type="entry name" value="Cdc20/Fizzy"/>
</dbReference>
<dbReference type="OrthoDB" id="10263272at2759"/>
<dbReference type="GO" id="GO:0051301">
    <property type="term" value="P:cell division"/>
    <property type="evidence" value="ECO:0007669"/>
    <property type="project" value="UniProtKB-KW"/>
</dbReference>
<evidence type="ECO:0000256" key="3">
    <source>
        <dbReference type="ARBA" id="ARBA00022618"/>
    </source>
</evidence>
<dbReference type="GO" id="GO:0031145">
    <property type="term" value="P:anaphase-promoting complex-dependent catabolic process"/>
    <property type="evidence" value="ECO:0007669"/>
    <property type="project" value="TreeGrafter"/>
</dbReference>
<dbReference type="PROSITE" id="PS00678">
    <property type="entry name" value="WD_REPEATS_1"/>
    <property type="match status" value="2"/>
</dbReference>
<keyword evidence="10" id="KW-1185">Reference proteome</keyword>
<dbReference type="InterPro" id="IPR056150">
    <property type="entry name" value="WD40_CDC20-Fz"/>
</dbReference>
<dbReference type="InParanoid" id="A0A448YNC1"/>
<dbReference type="AlphaFoldDB" id="A0A448YNC1"/>
<keyword evidence="5" id="KW-0498">Mitosis</keyword>
<dbReference type="SMART" id="SM00320">
    <property type="entry name" value="WD40"/>
    <property type="match status" value="5"/>
</dbReference>
<dbReference type="InterPro" id="IPR019775">
    <property type="entry name" value="WD40_repeat_CS"/>
</dbReference>
<evidence type="ECO:0000313" key="10">
    <source>
        <dbReference type="Proteomes" id="UP000290900"/>
    </source>
</evidence>
<evidence type="ECO:0000256" key="1">
    <source>
        <dbReference type="ARBA" id="ARBA00006445"/>
    </source>
</evidence>
<dbReference type="FunCoup" id="A0A448YNC1">
    <property type="interactions" value="174"/>
</dbReference>
<evidence type="ECO:0000256" key="2">
    <source>
        <dbReference type="ARBA" id="ARBA00022574"/>
    </source>
</evidence>
<accession>A0A448YNC1</accession>
<reference evidence="9 10" key="1">
    <citation type="submission" date="2018-12" db="EMBL/GenBank/DDBJ databases">
        <authorList>
            <person name="Tiukova I."/>
            <person name="Dainat J."/>
        </authorList>
    </citation>
    <scope>NUCLEOTIDE SEQUENCE [LARGE SCALE GENOMIC DNA]</scope>
</reference>
<dbReference type="InterPro" id="IPR015943">
    <property type="entry name" value="WD40/YVTN_repeat-like_dom_sf"/>
</dbReference>
<feature type="repeat" description="WD" evidence="7">
    <location>
        <begin position="113"/>
        <end position="154"/>
    </location>
</feature>
<name>A0A448YNC1_BRENA</name>
<keyword evidence="4" id="KW-0677">Repeat</keyword>
<evidence type="ECO:0000259" key="8">
    <source>
        <dbReference type="Pfam" id="PF24807"/>
    </source>
</evidence>
<keyword evidence="3" id="KW-0132">Cell division</keyword>
<dbReference type="GO" id="GO:0010997">
    <property type="term" value="F:anaphase-promoting complex binding"/>
    <property type="evidence" value="ECO:0007669"/>
    <property type="project" value="InterPro"/>
</dbReference>
<feature type="repeat" description="WD" evidence="7">
    <location>
        <begin position="330"/>
        <end position="363"/>
    </location>
</feature>
<protein>
    <submittedName>
        <fullName evidence="9">DEKNAAC103311</fullName>
    </submittedName>
</protein>
<dbReference type="Gene3D" id="2.130.10.10">
    <property type="entry name" value="YVTN repeat-like/Quinoprotein amine dehydrogenase"/>
    <property type="match status" value="1"/>
</dbReference>
<evidence type="ECO:0000313" key="9">
    <source>
        <dbReference type="EMBL" id="VEU22391.1"/>
    </source>
</evidence>